<keyword evidence="3" id="KW-0460">Magnesium</keyword>
<feature type="chain" id="PRO_5008282331" evidence="6">
    <location>
        <begin position="18"/>
        <end position="571"/>
    </location>
</feature>
<keyword evidence="6" id="KW-0732">Signal</keyword>
<dbReference type="GO" id="GO:0004035">
    <property type="term" value="F:alkaline phosphatase activity"/>
    <property type="evidence" value="ECO:0007669"/>
    <property type="project" value="TreeGrafter"/>
</dbReference>
<dbReference type="EMBL" id="LWSU01000219">
    <property type="protein sequence ID" value="OAX54803.1"/>
    <property type="molecule type" value="Genomic_DNA"/>
</dbReference>
<dbReference type="GO" id="GO:0046872">
    <property type="term" value="F:metal ion binding"/>
    <property type="evidence" value="ECO:0007669"/>
    <property type="project" value="UniProtKB-KW"/>
</dbReference>
<evidence type="ECO:0000256" key="4">
    <source>
        <dbReference type="RuleBase" id="RU003946"/>
    </source>
</evidence>
<keyword evidence="1" id="KW-0597">Phosphoprotein</keyword>
<feature type="signal peptide" evidence="6">
    <location>
        <begin position="1"/>
        <end position="17"/>
    </location>
</feature>
<evidence type="ECO:0000313" key="8">
    <source>
        <dbReference type="Proteomes" id="UP000093858"/>
    </source>
</evidence>
<evidence type="ECO:0000313" key="7">
    <source>
        <dbReference type="EMBL" id="OAX54803.1"/>
    </source>
</evidence>
<dbReference type="PROSITE" id="PS51257">
    <property type="entry name" value="PROKAR_LIPOPROTEIN"/>
    <property type="match status" value="1"/>
</dbReference>
<feature type="binding site" evidence="3">
    <location>
        <position position="390"/>
    </location>
    <ligand>
        <name>Zn(2+)</name>
        <dbReference type="ChEBI" id="CHEBI:29105"/>
        <label>2</label>
    </ligand>
</feature>
<dbReference type="InterPro" id="IPR017850">
    <property type="entry name" value="Alkaline_phosphatase_core_sf"/>
</dbReference>
<feature type="region of interest" description="Disordered" evidence="5">
    <location>
        <begin position="443"/>
        <end position="473"/>
    </location>
</feature>
<feature type="binding site" evidence="3">
    <location>
        <position position="353"/>
    </location>
    <ligand>
        <name>Zn(2+)</name>
        <dbReference type="ChEBI" id="CHEBI:29105"/>
        <label>1</label>
    </ligand>
</feature>
<feature type="binding site" evidence="3">
    <location>
        <position position="77"/>
    </location>
    <ligand>
        <name>Mg(2+)</name>
        <dbReference type="ChEBI" id="CHEBI:18420"/>
    </ligand>
</feature>
<keyword evidence="3" id="KW-0479">Metal-binding</keyword>
<dbReference type="Gene3D" id="3.40.720.10">
    <property type="entry name" value="Alkaline Phosphatase, subunit A"/>
    <property type="match status" value="1"/>
</dbReference>
<dbReference type="InterPro" id="IPR001952">
    <property type="entry name" value="Alkaline_phosphatase"/>
</dbReference>
<reference evidence="7 8" key="1">
    <citation type="submission" date="2016-04" db="EMBL/GenBank/DDBJ databases">
        <title>Xanthomonas translucens phylogeny.</title>
        <authorList>
            <person name="Langlois P."/>
        </authorList>
    </citation>
    <scope>NUCLEOTIDE SEQUENCE [LARGE SCALE GENOMIC DNA]</scope>
    <source>
        <strain evidence="7 8">B99</strain>
    </source>
</reference>
<feature type="binding site" evidence="3">
    <location>
        <position position="77"/>
    </location>
    <ligand>
        <name>Zn(2+)</name>
        <dbReference type="ChEBI" id="CHEBI:29105"/>
        <label>2</label>
    </ligand>
</feature>
<evidence type="ECO:0000256" key="3">
    <source>
        <dbReference type="PIRSR" id="PIRSR601952-2"/>
    </source>
</evidence>
<feature type="active site" description="Phosphoserine intermediate" evidence="2">
    <location>
        <position position="127"/>
    </location>
</feature>
<evidence type="ECO:0000256" key="5">
    <source>
        <dbReference type="SAM" id="MobiDB-lite"/>
    </source>
</evidence>
<dbReference type="Proteomes" id="UP000093858">
    <property type="component" value="Unassembled WGS sequence"/>
</dbReference>
<evidence type="ECO:0000256" key="1">
    <source>
        <dbReference type="ARBA" id="ARBA00022553"/>
    </source>
</evidence>
<dbReference type="PRINTS" id="PR00113">
    <property type="entry name" value="ALKPHPHTASE"/>
</dbReference>
<comment type="similarity">
    <text evidence="4">Belongs to the alkaline phosphatase family.</text>
</comment>
<dbReference type="SUPFAM" id="SSF53649">
    <property type="entry name" value="Alkaline phosphatase-like"/>
    <property type="match status" value="1"/>
</dbReference>
<protein>
    <submittedName>
        <fullName evidence="7">Alkaline phosphatase</fullName>
    </submittedName>
</protein>
<keyword evidence="3" id="KW-0862">Zinc</keyword>
<dbReference type="Pfam" id="PF00245">
    <property type="entry name" value="Alk_phosphatase"/>
    <property type="match status" value="1"/>
</dbReference>
<feature type="binding site" evidence="3">
    <location>
        <position position="189"/>
    </location>
    <ligand>
        <name>Mg(2+)</name>
        <dbReference type="ChEBI" id="CHEBI:18420"/>
    </ligand>
</feature>
<dbReference type="SMART" id="SM00098">
    <property type="entry name" value="alkPPc"/>
    <property type="match status" value="1"/>
</dbReference>
<dbReference type="PANTHER" id="PTHR11596:SF5">
    <property type="entry name" value="ALKALINE PHOSPHATASE"/>
    <property type="match status" value="1"/>
</dbReference>
<dbReference type="CDD" id="cd16012">
    <property type="entry name" value="ALP"/>
    <property type="match status" value="1"/>
</dbReference>
<feature type="binding site" evidence="3">
    <location>
        <position position="391"/>
    </location>
    <ligand>
        <name>Zn(2+)</name>
        <dbReference type="ChEBI" id="CHEBI:29105"/>
        <label>2</label>
    </ligand>
</feature>
<evidence type="ECO:0000256" key="2">
    <source>
        <dbReference type="PIRSR" id="PIRSR601952-1"/>
    </source>
</evidence>
<comment type="caution">
    <text evidence="7">The sequence shown here is derived from an EMBL/GenBank/DDBJ whole genome shotgun (WGS) entry which is preliminary data.</text>
</comment>
<dbReference type="RefSeq" id="WP_064540079.1">
    <property type="nucleotide sequence ID" value="NZ_LWSU01000219.1"/>
</dbReference>
<feature type="binding site" evidence="3">
    <location>
        <position position="344"/>
    </location>
    <ligand>
        <name>Mg(2+)</name>
        <dbReference type="ChEBI" id="CHEBI:18420"/>
    </ligand>
</feature>
<dbReference type="PANTHER" id="PTHR11596">
    <property type="entry name" value="ALKALINE PHOSPHATASE"/>
    <property type="match status" value="1"/>
</dbReference>
<name>A0A199P1N6_9XANT</name>
<proteinExistence type="inferred from homology"/>
<comment type="cofactor">
    <cofactor evidence="3">
        <name>Zn(2+)</name>
        <dbReference type="ChEBI" id="CHEBI:29105"/>
    </cofactor>
    <text evidence="3">Binds 2 Zn(2+) ions.</text>
</comment>
<feature type="binding site" evidence="3">
    <location>
        <position position="497"/>
    </location>
    <ligand>
        <name>Zn(2+)</name>
        <dbReference type="ChEBI" id="CHEBI:29105"/>
        <label>2</label>
    </ligand>
</feature>
<feature type="binding site" evidence="3">
    <location>
        <position position="187"/>
    </location>
    <ligand>
        <name>Mg(2+)</name>
        <dbReference type="ChEBI" id="CHEBI:18420"/>
    </ligand>
</feature>
<feature type="binding site" evidence="3">
    <location>
        <position position="349"/>
    </location>
    <ligand>
        <name>Zn(2+)</name>
        <dbReference type="ChEBI" id="CHEBI:29105"/>
        <label>1</label>
    </ligand>
</feature>
<accession>A0A199P1N6</accession>
<comment type="cofactor">
    <cofactor evidence="3">
        <name>Mg(2+)</name>
        <dbReference type="ChEBI" id="CHEBI:18420"/>
    </cofactor>
    <text evidence="3">Binds 1 Mg(2+) ion.</text>
</comment>
<sequence length="571" mass="60246">MRYLVPAFAAASTLLLAACASAPRAPSGAAIAPIVVPAVAHPGGETPDWWYRSGAAKAANNGAMRGKAKNVILFLGDGMSLTTVAAARILDGQRKGASGEENQLSWEAFPATALSKTYNTDSQTPDSAGTMTSITTGVKTHMGGIGVSSGKREACADSLGKRLLTWLELADSAGLNTGIVTTTRLTHATPAATYAHTPERNWESDTDLPEKAVAEGCRDIAQQMVSARYGRGPQVMLAGGRSQFTTVEQRDPEYDDKVGLRLDGRDLIGEWRQRHPQGAYVWNRGQLEAAQNAPALLGLFEPDHMQFDHDRDHSAAGDPSLAEMTRAAIRTLSRGKDGYVLMVEGGRIDHAHHAGNAYRALDETIALSQAVQAAAEATSAEDTLIIVTADHSHTLNFVGYPQRGNPILGKVRGTSGEDANTGELALDGNGQPYATLSYANGPGYTGASNQQPAGAKQFPHAPSSFEPVKGRPDLTHVDTERPDFMQEALVPTKAETHGGDDVGIWARGPGSDAFRGSLEENVIYHVIVQATPKLRGRLCQAGTCNGDGVPVQLPKPDAFVADAASATASAK</sequence>
<dbReference type="AlphaFoldDB" id="A0A199P1N6"/>
<evidence type="ECO:0000256" key="6">
    <source>
        <dbReference type="SAM" id="SignalP"/>
    </source>
</evidence>
<gene>
    <name evidence="7" type="ORF">A6R73_19180</name>
</gene>
<organism evidence="7 8">
    <name type="scientific">Xanthomonas graminis pv. poae</name>
    <dbReference type="NCBI Taxonomy" id="227946"/>
    <lineage>
        <taxon>Bacteria</taxon>
        <taxon>Pseudomonadati</taxon>
        <taxon>Pseudomonadota</taxon>
        <taxon>Gammaproteobacteria</taxon>
        <taxon>Lysobacterales</taxon>
        <taxon>Lysobacteraceae</taxon>
        <taxon>Xanthomonas</taxon>
        <taxon>Xanthomonas translucens group</taxon>
        <taxon>Xanthomonas graminis</taxon>
    </lineage>
</organism>